<proteinExistence type="predicted"/>
<evidence type="ECO:0000313" key="3">
    <source>
        <dbReference type="Proteomes" id="UP000838756"/>
    </source>
</evidence>
<feature type="region of interest" description="Disordered" evidence="1">
    <location>
        <begin position="25"/>
        <end position="44"/>
    </location>
</feature>
<reference evidence="2" key="1">
    <citation type="submission" date="2022-03" db="EMBL/GenBank/DDBJ databases">
        <authorList>
            <person name="Lindestad O."/>
        </authorList>
    </citation>
    <scope>NUCLEOTIDE SEQUENCE</scope>
</reference>
<name>A0A8S4SAY9_9NEOP</name>
<keyword evidence="3" id="KW-1185">Reference proteome</keyword>
<evidence type="ECO:0000256" key="1">
    <source>
        <dbReference type="SAM" id="MobiDB-lite"/>
    </source>
</evidence>
<protein>
    <submittedName>
        <fullName evidence="2">Jg4811 protein</fullName>
    </submittedName>
</protein>
<dbReference type="AlphaFoldDB" id="A0A8S4SAY9"/>
<dbReference type="Proteomes" id="UP000838756">
    <property type="component" value="Unassembled WGS sequence"/>
</dbReference>
<dbReference type="EMBL" id="CAKXAJ010026160">
    <property type="protein sequence ID" value="CAH2260091.1"/>
    <property type="molecule type" value="Genomic_DNA"/>
</dbReference>
<comment type="caution">
    <text evidence="2">The sequence shown here is derived from an EMBL/GenBank/DDBJ whole genome shotgun (WGS) entry which is preliminary data.</text>
</comment>
<gene>
    <name evidence="2" type="primary">jg4811</name>
    <name evidence="2" type="ORF">PAEG_LOCUS23681</name>
</gene>
<evidence type="ECO:0000313" key="2">
    <source>
        <dbReference type="EMBL" id="CAH2260091.1"/>
    </source>
</evidence>
<accession>A0A8S4SAY9</accession>
<sequence length="87" mass="9859">MALQIAKDAPETQGTSFNSRNYLQRLMTDSPHPPPGAPHKGGRRRSDWLRFHVVISQPHHRLPVTACHSLDWIKGISQRRVGPYLPS</sequence>
<organism evidence="2 3">
    <name type="scientific">Pararge aegeria aegeria</name>
    <dbReference type="NCBI Taxonomy" id="348720"/>
    <lineage>
        <taxon>Eukaryota</taxon>
        <taxon>Metazoa</taxon>
        <taxon>Ecdysozoa</taxon>
        <taxon>Arthropoda</taxon>
        <taxon>Hexapoda</taxon>
        <taxon>Insecta</taxon>
        <taxon>Pterygota</taxon>
        <taxon>Neoptera</taxon>
        <taxon>Endopterygota</taxon>
        <taxon>Lepidoptera</taxon>
        <taxon>Glossata</taxon>
        <taxon>Ditrysia</taxon>
        <taxon>Papilionoidea</taxon>
        <taxon>Nymphalidae</taxon>
        <taxon>Satyrinae</taxon>
        <taxon>Satyrini</taxon>
        <taxon>Parargina</taxon>
        <taxon>Pararge</taxon>
    </lineage>
</organism>